<protein>
    <submittedName>
        <fullName evidence="2">Uncharacterized protein</fullName>
    </submittedName>
</protein>
<accession>A0AC35GBF3</accession>
<organism evidence="1 2">
    <name type="scientific">Panagrolaimus sp. PS1159</name>
    <dbReference type="NCBI Taxonomy" id="55785"/>
    <lineage>
        <taxon>Eukaryota</taxon>
        <taxon>Metazoa</taxon>
        <taxon>Ecdysozoa</taxon>
        <taxon>Nematoda</taxon>
        <taxon>Chromadorea</taxon>
        <taxon>Rhabditida</taxon>
        <taxon>Tylenchina</taxon>
        <taxon>Panagrolaimomorpha</taxon>
        <taxon>Panagrolaimoidea</taxon>
        <taxon>Panagrolaimidae</taxon>
        <taxon>Panagrolaimus</taxon>
    </lineage>
</organism>
<proteinExistence type="predicted"/>
<evidence type="ECO:0000313" key="2">
    <source>
        <dbReference type="WBParaSite" id="PS1159_v2.g3506.t1"/>
    </source>
</evidence>
<name>A0AC35GBF3_9BILA</name>
<dbReference type="WBParaSite" id="PS1159_v2.g3506.t1">
    <property type="protein sequence ID" value="PS1159_v2.g3506.t1"/>
    <property type="gene ID" value="PS1159_v2.g3506"/>
</dbReference>
<reference evidence="2" key="1">
    <citation type="submission" date="2022-11" db="UniProtKB">
        <authorList>
            <consortium name="WormBaseParasite"/>
        </authorList>
    </citation>
    <scope>IDENTIFICATION</scope>
</reference>
<evidence type="ECO:0000313" key="1">
    <source>
        <dbReference type="Proteomes" id="UP000887580"/>
    </source>
</evidence>
<sequence length="78" mass="8497">MSSPGGNAESSMQQTNVAEHVLEKKEPCVALMVATLYKNAGYAAFAPNIFGRPEILNNSNGKNHIESIIEALKRHTQK</sequence>
<dbReference type="Proteomes" id="UP000887580">
    <property type="component" value="Unplaced"/>
</dbReference>